<proteinExistence type="predicted"/>
<sequence>MDMNFTYDELRELRFLAWKKRTELSDTIDLYAGYGGVYEKLTEQVKKEFELFKGLESKLEKMRAALWDAQ</sequence>
<dbReference type="EMBL" id="AKWR02000057">
    <property type="protein sequence ID" value="EMJ37963.1"/>
    <property type="molecule type" value="Genomic_DNA"/>
</dbReference>
<dbReference type="AlphaFoldDB" id="A0A0F6IIT8"/>
<comment type="caution">
    <text evidence="1">The sequence shown here is derived from an EMBL/GenBank/DDBJ whole genome shotgun (WGS) entry which is preliminary data.</text>
</comment>
<name>A0A0F6IIT8_LEPIR</name>
<gene>
    <name evidence="1" type="ORF">LEP1GSC079_1815</name>
</gene>
<protein>
    <submittedName>
        <fullName evidence="1">Uncharacterized protein</fullName>
    </submittedName>
</protein>
<evidence type="ECO:0000313" key="2">
    <source>
        <dbReference type="Proteomes" id="UP000012164"/>
    </source>
</evidence>
<dbReference type="Proteomes" id="UP000012164">
    <property type="component" value="Unassembled WGS sequence"/>
</dbReference>
<organism evidence="1 2">
    <name type="scientific">Leptospira interrogans str. FPW1039</name>
    <dbReference type="NCBI Taxonomy" id="1193040"/>
    <lineage>
        <taxon>Bacteria</taxon>
        <taxon>Pseudomonadati</taxon>
        <taxon>Spirochaetota</taxon>
        <taxon>Spirochaetia</taxon>
        <taxon>Leptospirales</taxon>
        <taxon>Leptospiraceae</taxon>
        <taxon>Leptospira</taxon>
    </lineage>
</organism>
<accession>A0A0F6IIT8</accession>
<reference evidence="1 2" key="1">
    <citation type="submission" date="2013-01" db="EMBL/GenBank/DDBJ databases">
        <authorList>
            <person name="Harkins D.M."/>
            <person name="Durkin A.S."/>
            <person name="Brinkac L.M."/>
            <person name="Haft D.H."/>
            <person name="Selengut J.D."/>
            <person name="Sanka R."/>
            <person name="DePew J."/>
            <person name="Purushe J."/>
            <person name="Peacock S.J."/>
            <person name="Thaipadungpanit J."/>
            <person name="Wuthiekanun V.W."/>
            <person name="Day N.P."/>
            <person name="Vinetz J.M."/>
            <person name="Sutton G.G."/>
            <person name="Nierman W.C."/>
            <person name="Fouts D.E."/>
        </authorList>
    </citation>
    <scope>NUCLEOTIDE SEQUENCE [LARGE SCALE GENOMIC DNA]</scope>
    <source>
        <strain evidence="1 2">FPW1039</strain>
    </source>
</reference>
<evidence type="ECO:0000313" key="1">
    <source>
        <dbReference type="EMBL" id="EMJ37963.1"/>
    </source>
</evidence>